<dbReference type="Proteomes" id="UP000053789">
    <property type="component" value="Unassembled WGS sequence"/>
</dbReference>
<keyword evidence="1" id="KW-1133">Transmembrane helix</keyword>
<reference evidence="2" key="1">
    <citation type="submission" date="2015-01" db="EMBL/GenBank/DDBJ databases">
        <title>The Genome Sequence of Cladophialophora bantiana CBS 173.52.</title>
        <authorList>
            <consortium name="The Broad Institute Genomics Platform"/>
            <person name="Cuomo C."/>
            <person name="de Hoog S."/>
            <person name="Gorbushina A."/>
            <person name="Stielow B."/>
            <person name="Teixiera M."/>
            <person name="Abouelleil A."/>
            <person name="Chapman S.B."/>
            <person name="Priest M."/>
            <person name="Young S.K."/>
            <person name="Wortman J."/>
            <person name="Nusbaum C."/>
            <person name="Birren B."/>
        </authorList>
    </citation>
    <scope>NUCLEOTIDE SEQUENCE [LARGE SCALE GENOMIC DNA]</scope>
    <source>
        <strain evidence="2">CBS 173.52</strain>
    </source>
</reference>
<dbReference type="GeneID" id="27697791"/>
<evidence type="ECO:0000313" key="3">
    <source>
        <dbReference type="Proteomes" id="UP000053789"/>
    </source>
</evidence>
<feature type="transmembrane region" description="Helical" evidence="1">
    <location>
        <begin position="92"/>
        <end position="111"/>
    </location>
</feature>
<keyword evidence="3" id="KW-1185">Reference proteome</keyword>
<proteinExistence type="predicted"/>
<sequence>MSPPQDDGREAPPAALQMLQLSEQAFGLEPSACIVTRMLLFVDWKLRFQLIGLLYHATVLSDVSSTFQGRRPSSRSSSTACRMWGVRTQIQSINIILLQGISFLVYLIFALPDAPLHGLADVSTSPGSPLSALSIGRIPHEGRQRRHCIGTGAISSPHMRDAGKRWAKVGRVAD</sequence>
<name>A0A0D2HVH7_CLAB1</name>
<evidence type="ECO:0000256" key="1">
    <source>
        <dbReference type="SAM" id="Phobius"/>
    </source>
</evidence>
<dbReference type="AlphaFoldDB" id="A0A0D2HVH7"/>
<keyword evidence="1" id="KW-0472">Membrane</keyword>
<dbReference type="HOGENOM" id="CLU_1539843_0_0_1"/>
<gene>
    <name evidence="2" type="ORF">Z519_04863</name>
</gene>
<keyword evidence="1" id="KW-0812">Transmembrane</keyword>
<organism evidence="2 3">
    <name type="scientific">Cladophialophora bantiana (strain ATCC 10958 / CBS 173.52 / CDC B-1940 / NIH 8579)</name>
    <name type="common">Xylohypha bantiana</name>
    <dbReference type="NCBI Taxonomy" id="1442370"/>
    <lineage>
        <taxon>Eukaryota</taxon>
        <taxon>Fungi</taxon>
        <taxon>Dikarya</taxon>
        <taxon>Ascomycota</taxon>
        <taxon>Pezizomycotina</taxon>
        <taxon>Eurotiomycetes</taxon>
        <taxon>Chaetothyriomycetidae</taxon>
        <taxon>Chaetothyriales</taxon>
        <taxon>Herpotrichiellaceae</taxon>
        <taxon>Cladophialophora</taxon>
    </lineage>
</organism>
<accession>A0A0D2HVH7</accession>
<dbReference type="EMBL" id="KN846985">
    <property type="protein sequence ID" value="KIW94885.1"/>
    <property type="molecule type" value="Genomic_DNA"/>
</dbReference>
<protein>
    <submittedName>
        <fullName evidence="2">Uncharacterized protein</fullName>
    </submittedName>
</protein>
<dbReference type="RefSeq" id="XP_016621554.1">
    <property type="nucleotide sequence ID" value="XM_016762607.1"/>
</dbReference>
<evidence type="ECO:0000313" key="2">
    <source>
        <dbReference type="EMBL" id="KIW94885.1"/>
    </source>
</evidence>